<comment type="caution">
    <text evidence="1">The sequence shown here is derived from an EMBL/GenBank/DDBJ whole genome shotgun (WGS) entry which is preliminary data.</text>
</comment>
<sequence>MKKYLYAALVVFCFNVNITAEEVKMESDGTIMEFNYLTVTDPQNFMMALDKFDKSKCAEKWRSESDVGVSLWSLRGSGSSHFILVVYENAEKMEKGRAIFNSCSESAFMIKSFQKNTDTDRSWNWVAENVVAASQWTTDTVFAKYNFKVDEGHESHYLNSWKKMMSANLDNVNGSFGMNRVLFGNRYSSHMVYVGNESLDALLKTQKAVLSSDAYAEFSKDIKDYRQNFNVELVSLVKFYTGE</sequence>
<protein>
    <submittedName>
        <fullName evidence="1">Uncharacterized protein</fullName>
    </submittedName>
</protein>
<accession>A0A520N7C5</accession>
<proteinExistence type="predicted"/>
<gene>
    <name evidence="1" type="ORF">EVA97_00270</name>
</gene>
<reference evidence="1 2" key="1">
    <citation type="submission" date="2019-02" db="EMBL/GenBank/DDBJ databases">
        <title>Prokaryotic population dynamics and viral predation in marine succession experiment using metagenomics: the confinement effect.</title>
        <authorList>
            <person name="Haro-Moreno J.M."/>
            <person name="Rodriguez-Valera F."/>
            <person name="Lopez-Perez M."/>
        </authorList>
    </citation>
    <scope>NUCLEOTIDE SEQUENCE [LARGE SCALE GENOMIC DNA]</scope>
    <source>
        <strain evidence="1">MED-G164</strain>
    </source>
</reference>
<dbReference type="Proteomes" id="UP000315283">
    <property type="component" value="Unassembled WGS sequence"/>
</dbReference>
<name>A0A520N7C5_9GAMM</name>
<evidence type="ECO:0000313" key="1">
    <source>
        <dbReference type="EMBL" id="RZO29309.1"/>
    </source>
</evidence>
<evidence type="ECO:0000313" key="2">
    <source>
        <dbReference type="Proteomes" id="UP000315283"/>
    </source>
</evidence>
<dbReference type="AlphaFoldDB" id="A0A520N7C5"/>
<organism evidence="1 2">
    <name type="scientific">SAR86 cluster bacterium</name>
    <dbReference type="NCBI Taxonomy" id="2030880"/>
    <lineage>
        <taxon>Bacteria</taxon>
        <taxon>Pseudomonadati</taxon>
        <taxon>Pseudomonadota</taxon>
        <taxon>Gammaproteobacteria</taxon>
        <taxon>SAR86 cluster</taxon>
    </lineage>
</organism>
<dbReference type="EMBL" id="SHBJ01000001">
    <property type="protein sequence ID" value="RZO29309.1"/>
    <property type="molecule type" value="Genomic_DNA"/>
</dbReference>